<proteinExistence type="predicted"/>
<organism evidence="2 3">
    <name type="scientific">Kitasatospora cystarginea</name>
    <dbReference type="NCBI Taxonomy" id="58350"/>
    <lineage>
        <taxon>Bacteria</taxon>
        <taxon>Bacillati</taxon>
        <taxon>Actinomycetota</taxon>
        <taxon>Actinomycetes</taxon>
        <taxon>Kitasatosporales</taxon>
        <taxon>Streptomycetaceae</taxon>
        <taxon>Kitasatospora</taxon>
    </lineage>
</organism>
<evidence type="ECO:0000313" key="2">
    <source>
        <dbReference type="EMBL" id="GAA2274613.1"/>
    </source>
</evidence>
<dbReference type="Gene3D" id="3.40.1350.10">
    <property type="match status" value="1"/>
</dbReference>
<dbReference type="InterPro" id="IPR011856">
    <property type="entry name" value="tRNA_endonuc-like_dom_sf"/>
</dbReference>
<sequence>MTLRMFRLDGGKAVEIASSAAALERHLQTCIEHNMTTMLGIRFLDSEVSTGPVHAGRIDSLGLDEDGSPVVVEYKRTRDENVINQGLYYLAWLRDHQGDFEALVARVLGPEAVEQVDWTSPRIICIAAGYSKFDRHAVGEIDRRIDLVQYRRFGDDLLSLDLVTSSAGTSARAAERQPGLQATGRKTMAQRLAGAPAAVRDLYEDLDGRLLAFGDAHAVELKQYVAYRRGGNFATVKVLTTGLRVFLRLDPRSIVLEEGFTRDVTDVGHHGTGNLEVRINSAADLDRAMPLLRASYEAVA</sequence>
<comment type="caution">
    <text evidence="2">The sequence shown here is derived from an EMBL/GenBank/DDBJ whole genome shotgun (WGS) entry which is preliminary data.</text>
</comment>
<keyword evidence="3" id="KW-1185">Reference proteome</keyword>
<dbReference type="Proteomes" id="UP001500305">
    <property type="component" value="Unassembled WGS sequence"/>
</dbReference>
<dbReference type="RefSeq" id="WP_344640673.1">
    <property type="nucleotide sequence ID" value="NZ_BAAATR010000050.1"/>
</dbReference>
<dbReference type="InterPro" id="IPR043714">
    <property type="entry name" value="DUF5655"/>
</dbReference>
<gene>
    <name evidence="2" type="ORF">GCM10010430_70770</name>
</gene>
<dbReference type="Pfam" id="PF18899">
    <property type="entry name" value="DUF5655"/>
    <property type="match status" value="1"/>
</dbReference>
<protein>
    <submittedName>
        <fullName evidence="2">DUF5655 domain-containing protein</fullName>
    </submittedName>
</protein>
<evidence type="ECO:0000313" key="3">
    <source>
        <dbReference type="Proteomes" id="UP001500305"/>
    </source>
</evidence>
<name>A0ABP5RVS1_9ACTN</name>
<reference evidence="3" key="1">
    <citation type="journal article" date="2019" name="Int. J. Syst. Evol. Microbiol.">
        <title>The Global Catalogue of Microorganisms (GCM) 10K type strain sequencing project: providing services to taxonomists for standard genome sequencing and annotation.</title>
        <authorList>
            <consortium name="The Broad Institute Genomics Platform"/>
            <consortium name="The Broad Institute Genome Sequencing Center for Infectious Disease"/>
            <person name="Wu L."/>
            <person name="Ma J."/>
        </authorList>
    </citation>
    <scope>NUCLEOTIDE SEQUENCE [LARGE SCALE GENOMIC DNA]</scope>
    <source>
        <strain evidence="3">JCM 7356</strain>
    </source>
</reference>
<dbReference type="EMBL" id="BAAATR010000050">
    <property type="protein sequence ID" value="GAA2274613.1"/>
    <property type="molecule type" value="Genomic_DNA"/>
</dbReference>
<feature type="domain" description="DUF5655" evidence="1">
    <location>
        <begin position="190"/>
        <end position="297"/>
    </location>
</feature>
<evidence type="ECO:0000259" key="1">
    <source>
        <dbReference type="Pfam" id="PF18899"/>
    </source>
</evidence>
<accession>A0ABP5RVS1</accession>